<keyword evidence="2" id="KW-1185">Reference proteome</keyword>
<evidence type="ECO:0000313" key="1">
    <source>
        <dbReference type="EMBL" id="KAJ7649640.1"/>
    </source>
</evidence>
<accession>A0AAD7CHT9</accession>
<gene>
    <name evidence="1" type="ORF">FB45DRAFT_351</name>
</gene>
<name>A0AAD7CHT9_9AGAR</name>
<reference evidence="1" key="1">
    <citation type="submission" date="2023-03" db="EMBL/GenBank/DDBJ databases">
        <title>Massive genome expansion in bonnet fungi (Mycena s.s.) driven by repeated elements and novel gene families across ecological guilds.</title>
        <authorList>
            <consortium name="Lawrence Berkeley National Laboratory"/>
            <person name="Harder C.B."/>
            <person name="Miyauchi S."/>
            <person name="Viragh M."/>
            <person name="Kuo A."/>
            <person name="Thoen E."/>
            <person name="Andreopoulos B."/>
            <person name="Lu D."/>
            <person name="Skrede I."/>
            <person name="Drula E."/>
            <person name="Henrissat B."/>
            <person name="Morin E."/>
            <person name="Kohler A."/>
            <person name="Barry K."/>
            <person name="LaButti K."/>
            <person name="Morin E."/>
            <person name="Salamov A."/>
            <person name="Lipzen A."/>
            <person name="Mereny Z."/>
            <person name="Hegedus B."/>
            <person name="Baldrian P."/>
            <person name="Stursova M."/>
            <person name="Weitz H."/>
            <person name="Taylor A."/>
            <person name="Grigoriev I.V."/>
            <person name="Nagy L.G."/>
            <person name="Martin F."/>
            <person name="Kauserud H."/>
        </authorList>
    </citation>
    <scope>NUCLEOTIDE SEQUENCE</scope>
    <source>
        <strain evidence="1">9284</strain>
    </source>
</reference>
<comment type="caution">
    <text evidence="1">The sequence shown here is derived from an EMBL/GenBank/DDBJ whole genome shotgun (WGS) entry which is preliminary data.</text>
</comment>
<protein>
    <submittedName>
        <fullName evidence="1">Uncharacterized protein</fullName>
    </submittedName>
</protein>
<dbReference type="AlphaFoldDB" id="A0AAD7CHT9"/>
<dbReference type="Proteomes" id="UP001221142">
    <property type="component" value="Unassembled WGS sequence"/>
</dbReference>
<dbReference type="EMBL" id="JARKIF010000001">
    <property type="protein sequence ID" value="KAJ7649640.1"/>
    <property type="molecule type" value="Genomic_DNA"/>
</dbReference>
<evidence type="ECO:0000313" key="2">
    <source>
        <dbReference type="Proteomes" id="UP001221142"/>
    </source>
</evidence>
<proteinExistence type="predicted"/>
<sequence length="139" mass="15032">MLLLPAPLSSTTPMTVTAQNLRLPAAFQLARGSHFLSVPPQAALVLWIGLDAHAGGDKSCGGIHGHGVGGRRALCPSSADVFSPLPNCAHRDRCMRCRRVLADNATRWCRTSFQAALGWSSAFGWYVCENGDDERQRSR</sequence>
<organism evidence="1 2">
    <name type="scientific">Roridomyces roridus</name>
    <dbReference type="NCBI Taxonomy" id="1738132"/>
    <lineage>
        <taxon>Eukaryota</taxon>
        <taxon>Fungi</taxon>
        <taxon>Dikarya</taxon>
        <taxon>Basidiomycota</taxon>
        <taxon>Agaricomycotina</taxon>
        <taxon>Agaricomycetes</taxon>
        <taxon>Agaricomycetidae</taxon>
        <taxon>Agaricales</taxon>
        <taxon>Marasmiineae</taxon>
        <taxon>Mycenaceae</taxon>
        <taxon>Roridomyces</taxon>
    </lineage>
</organism>